<evidence type="ECO:0000256" key="2">
    <source>
        <dbReference type="ARBA" id="ARBA00012865"/>
    </source>
</evidence>
<protein>
    <recommendedName>
        <fullName evidence="2">beta-lactamase</fullName>
        <ecNumber evidence="2">3.5.2.6</ecNumber>
    </recommendedName>
</protein>
<dbReference type="Pfam" id="PF08238">
    <property type="entry name" value="Sel1"/>
    <property type="match status" value="5"/>
</dbReference>
<accession>A0ABV7ZK63</accession>
<reference evidence="8" key="1">
    <citation type="journal article" date="2019" name="Int. J. Syst. Evol. Microbiol.">
        <title>The Global Catalogue of Microorganisms (GCM) 10K type strain sequencing project: providing services to taxonomists for standard genome sequencing and annotation.</title>
        <authorList>
            <consortium name="The Broad Institute Genomics Platform"/>
            <consortium name="The Broad Institute Genome Sequencing Center for Infectious Disease"/>
            <person name="Wu L."/>
            <person name="Ma J."/>
        </authorList>
    </citation>
    <scope>NUCLEOTIDE SEQUENCE [LARGE SCALE GENOMIC DNA]</scope>
    <source>
        <strain evidence="8">CCUG 53816</strain>
    </source>
</reference>
<gene>
    <name evidence="7" type="ORF">ACFOPX_08440</name>
</gene>
<dbReference type="InterPro" id="IPR005046">
    <property type="entry name" value="DUF285"/>
</dbReference>
<keyword evidence="8" id="KW-1185">Reference proteome</keyword>
<comment type="catalytic activity">
    <reaction evidence="1">
        <text>a beta-lactam + H2O = a substituted beta-amino acid</text>
        <dbReference type="Rhea" id="RHEA:20401"/>
        <dbReference type="ChEBI" id="CHEBI:15377"/>
        <dbReference type="ChEBI" id="CHEBI:35627"/>
        <dbReference type="ChEBI" id="CHEBI:140347"/>
        <dbReference type="EC" id="3.5.2.6"/>
    </reaction>
</comment>
<dbReference type="PANTHER" id="PTHR11102:SF160">
    <property type="entry name" value="ERAD-ASSOCIATED E3 UBIQUITIN-PROTEIN LIGASE COMPONENT HRD3"/>
    <property type="match status" value="1"/>
</dbReference>
<dbReference type="InterPro" id="IPR011990">
    <property type="entry name" value="TPR-like_helical_dom_sf"/>
</dbReference>
<evidence type="ECO:0000259" key="6">
    <source>
        <dbReference type="Pfam" id="PF00350"/>
    </source>
</evidence>
<evidence type="ECO:0000256" key="3">
    <source>
        <dbReference type="ARBA" id="ARBA00023157"/>
    </source>
</evidence>
<feature type="coiled-coil region" evidence="5">
    <location>
        <begin position="345"/>
        <end position="379"/>
    </location>
</feature>
<dbReference type="InterPro" id="IPR027417">
    <property type="entry name" value="P-loop_NTPase"/>
</dbReference>
<dbReference type="SUPFAM" id="SSF81901">
    <property type="entry name" value="HCP-like"/>
    <property type="match status" value="2"/>
</dbReference>
<organism evidence="7 8">
    <name type="scientific">Helicobacter baculiformis</name>
    <dbReference type="NCBI Taxonomy" id="427351"/>
    <lineage>
        <taxon>Bacteria</taxon>
        <taxon>Pseudomonadati</taxon>
        <taxon>Campylobacterota</taxon>
        <taxon>Epsilonproteobacteria</taxon>
        <taxon>Campylobacterales</taxon>
        <taxon>Helicobacteraceae</taxon>
        <taxon>Helicobacter</taxon>
    </lineage>
</organism>
<dbReference type="InterPro" id="IPR050767">
    <property type="entry name" value="Sel1_AlgK"/>
</dbReference>
<keyword evidence="5" id="KW-0175">Coiled coil</keyword>
<name>A0ABV7ZK63_9HELI</name>
<dbReference type="Proteomes" id="UP001595783">
    <property type="component" value="Unassembled WGS sequence"/>
</dbReference>
<dbReference type="InterPro" id="IPR045063">
    <property type="entry name" value="Dynamin_N"/>
</dbReference>
<dbReference type="InterPro" id="IPR006597">
    <property type="entry name" value="Sel1-like"/>
</dbReference>
<dbReference type="EMBL" id="JBHRZO010000074">
    <property type="protein sequence ID" value="MFC3848531.1"/>
    <property type="molecule type" value="Genomic_DNA"/>
</dbReference>
<evidence type="ECO:0000313" key="8">
    <source>
        <dbReference type="Proteomes" id="UP001595783"/>
    </source>
</evidence>
<dbReference type="RefSeq" id="WP_104752323.1">
    <property type="nucleotide sequence ID" value="NZ_FZMF01000021.1"/>
</dbReference>
<keyword evidence="4" id="KW-0046">Antibiotic resistance</keyword>
<dbReference type="EC" id="3.5.2.6" evidence="2"/>
<proteinExistence type="predicted"/>
<evidence type="ECO:0000256" key="5">
    <source>
        <dbReference type="SAM" id="Coils"/>
    </source>
</evidence>
<dbReference type="Gene3D" id="1.25.40.10">
    <property type="entry name" value="Tetratricopeptide repeat domain"/>
    <property type="match status" value="1"/>
</dbReference>
<dbReference type="SMART" id="SM00671">
    <property type="entry name" value="SEL1"/>
    <property type="match status" value="5"/>
</dbReference>
<keyword evidence="3" id="KW-1015">Disulfide bond</keyword>
<sequence length="834" mass="94666">MIPLELKILNAILGAEFHGEGLDHFNQALQEFKKLGKRISIPNERDVLKCLQALEERISMVAICPELFRKHIIAVGGGFSAGKSHFINSFFSNKQCKLPIHINPKTAMPSYVMDAEQQCILGISQHNARVDLGEITSNILDQFTHNTDPDDTKKSLRSDFLKSLRSSLRFIVVGVAFENRLYKDICFIDTPGYDPDGNTNRGHDLHIAKEFLSNASTILWLVSADAKSGILTSSDIELLKGLDLKNKKLYIVVNKADVRPKEDLDRVKEHIKGTLEEKGMEYEGISLYSAKRQCEYGFEKCRLEEFLTRIASQRHTTLQKDILKTLKEEVYDKYREKLLLERTNKEESDKILQSIKLQLAKLDDEYKNEREKIQNCVNDLTQIALGQNACDSQLLKDFERAFEALNTSVDVLFGKVSTIEVVKRSSATKIHAKPFSPKTKEELKKLVKDDSVLLGAIDISAITDLSCVFSHVEPGKDGNIAFDFDELPAFERRNFRGLESWDVSHVNNMAFMFCKAIHFDHDISDWDVSRVVKMDGMFRGCAKFDKSLDDWDLSSVKSMGRMFKGCKVLTTLPRWYMSSSKKYFPKTKRQLKKLLKNEKIPLNTIDIGAISDLSNILDHLTSLRSQNFKGLESWDISHTDADTHYSWASLYEEGECVERDYTKAAEYYCKAGEMGDAWGYFDLACMYDNGQGVPQSDSKAVEYYQKAAELGNADACFNLALIYGDGQGVPQDYQKAIEYYQKAADMGDVKACFNLACMYANGDGIPQDYSRVLEYFQKAADMGFARAFLNLGVLYENGQGVAQDYDKARRYFQKAVEIGDEEVKQLAQDFLNKL</sequence>
<dbReference type="Gene3D" id="3.40.50.300">
    <property type="entry name" value="P-loop containing nucleotide triphosphate hydrolases"/>
    <property type="match status" value="1"/>
</dbReference>
<feature type="domain" description="Dynamin N-terminal" evidence="6">
    <location>
        <begin position="73"/>
        <end position="255"/>
    </location>
</feature>
<evidence type="ECO:0000256" key="1">
    <source>
        <dbReference type="ARBA" id="ARBA00001526"/>
    </source>
</evidence>
<comment type="caution">
    <text evidence="7">The sequence shown here is derived from an EMBL/GenBank/DDBJ whole genome shotgun (WGS) entry which is preliminary data.</text>
</comment>
<dbReference type="PANTHER" id="PTHR11102">
    <property type="entry name" value="SEL-1-LIKE PROTEIN"/>
    <property type="match status" value="1"/>
</dbReference>
<dbReference type="SUPFAM" id="SSF52540">
    <property type="entry name" value="P-loop containing nucleoside triphosphate hydrolases"/>
    <property type="match status" value="1"/>
</dbReference>
<dbReference type="Pfam" id="PF00350">
    <property type="entry name" value="Dynamin_N"/>
    <property type="match status" value="1"/>
</dbReference>
<evidence type="ECO:0000256" key="4">
    <source>
        <dbReference type="ARBA" id="ARBA00023251"/>
    </source>
</evidence>
<evidence type="ECO:0000313" key="7">
    <source>
        <dbReference type="EMBL" id="MFC3848531.1"/>
    </source>
</evidence>
<dbReference type="Pfam" id="PF03382">
    <property type="entry name" value="DUF285"/>
    <property type="match status" value="1"/>
</dbReference>